<name>X0Y7K6_9ZZZZ</name>
<proteinExistence type="predicted"/>
<dbReference type="EMBL" id="BARS01053482">
    <property type="protein sequence ID" value="GAG51859.1"/>
    <property type="molecule type" value="Genomic_DNA"/>
</dbReference>
<organism evidence="1">
    <name type="scientific">marine sediment metagenome</name>
    <dbReference type="NCBI Taxonomy" id="412755"/>
    <lineage>
        <taxon>unclassified sequences</taxon>
        <taxon>metagenomes</taxon>
        <taxon>ecological metagenomes</taxon>
    </lineage>
</organism>
<protein>
    <submittedName>
        <fullName evidence="1">Uncharacterized protein</fullName>
    </submittedName>
</protein>
<accession>X0Y7K6</accession>
<evidence type="ECO:0000313" key="1">
    <source>
        <dbReference type="EMBL" id="GAG51859.1"/>
    </source>
</evidence>
<gene>
    <name evidence="1" type="ORF">S01H1_79350</name>
</gene>
<comment type="caution">
    <text evidence="1">The sequence shown here is derived from an EMBL/GenBank/DDBJ whole genome shotgun (WGS) entry which is preliminary data.</text>
</comment>
<dbReference type="AlphaFoldDB" id="X0Y7K6"/>
<sequence length="67" mass="7491">MPSNPPLIQGNPSDIWSNITLRDLFAAFASHAILRDPQLHPDTTHQMIADIAYQHADALLAQREDDD</sequence>
<reference evidence="1" key="1">
    <citation type="journal article" date="2014" name="Front. Microbiol.">
        <title>High frequency of phylogenetically diverse reductive dehalogenase-homologous genes in deep subseafloor sedimentary metagenomes.</title>
        <authorList>
            <person name="Kawai M."/>
            <person name="Futagami T."/>
            <person name="Toyoda A."/>
            <person name="Takaki Y."/>
            <person name="Nishi S."/>
            <person name="Hori S."/>
            <person name="Arai W."/>
            <person name="Tsubouchi T."/>
            <person name="Morono Y."/>
            <person name="Uchiyama I."/>
            <person name="Ito T."/>
            <person name="Fujiyama A."/>
            <person name="Inagaki F."/>
            <person name="Takami H."/>
        </authorList>
    </citation>
    <scope>NUCLEOTIDE SEQUENCE</scope>
    <source>
        <strain evidence="1">Expedition CK06-06</strain>
    </source>
</reference>